<dbReference type="Pfam" id="PF22544">
    <property type="entry name" value="HYDIN_VesB_CFA65-like_Ig"/>
    <property type="match status" value="1"/>
</dbReference>
<dbReference type="PANTHER" id="PTHR23053">
    <property type="entry name" value="DLEC1 DELETED IN LUNG AND ESOPHAGEAL CANCER 1"/>
    <property type="match status" value="1"/>
</dbReference>
<feature type="compositionally biased region" description="Basic and acidic residues" evidence="6">
    <location>
        <begin position="963"/>
        <end position="975"/>
    </location>
</feature>
<feature type="compositionally biased region" description="Acidic residues" evidence="6">
    <location>
        <begin position="638"/>
        <end position="648"/>
    </location>
</feature>
<dbReference type="NCBIfam" id="NF012200">
    <property type="entry name" value="choice_anch_D"/>
    <property type="match status" value="1"/>
</dbReference>
<feature type="region of interest" description="Disordered" evidence="6">
    <location>
        <begin position="951"/>
        <end position="975"/>
    </location>
</feature>
<feature type="domain" description="Hydin adenylate kinase-like" evidence="7">
    <location>
        <begin position="828"/>
        <end position="883"/>
    </location>
</feature>
<comment type="caution">
    <text evidence="9">The sequence shown here is derived from an EMBL/GenBank/DDBJ whole genome shotgun (WGS) entry which is preliminary data.</text>
</comment>
<feature type="compositionally biased region" description="Basic and acidic residues" evidence="6">
    <location>
        <begin position="1"/>
        <end position="23"/>
    </location>
</feature>
<feature type="compositionally biased region" description="Basic and acidic residues" evidence="6">
    <location>
        <begin position="988"/>
        <end position="1006"/>
    </location>
</feature>
<feature type="region of interest" description="Disordered" evidence="6">
    <location>
        <begin position="634"/>
        <end position="673"/>
    </location>
</feature>
<feature type="region of interest" description="Disordered" evidence="6">
    <location>
        <begin position="1374"/>
        <end position="1423"/>
    </location>
</feature>
<organism evidence="9 10">
    <name type="scientific">Dissostichus eleginoides</name>
    <name type="common">Patagonian toothfish</name>
    <name type="synonym">Dissostichus amissus</name>
    <dbReference type="NCBI Taxonomy" id="100907"/>
    <lineage>
        <taxon>Eukaryota</taxon>
        <taxon>Metazoa</taxon>
        <taxon>Chordata</taxon>
        <taxon>Craniata</taxon>
        <taxon>Vertebrata</taxon>
        <taxon>Euteleostomi</taxon>
        <taxon>Actinopterygii</taxon>
        <taxon>Neopterygii</taxon>
        <taxon>Teleostei</taxon>
        <taxon>Neoteleostei</taxon>
        <taxon>Acanthomorphata</taxon>
        <taxon>Eupercaria</taxon>
        <taxon>Perciformes</taxon>
        <taxon>Notothenioidei</taxon>
        <taxon>Nototheniidae</taxon>
        <taxon>Dissostichus</taxon>
    </lineage>
</organism>
<feature type="region of interest" description="Disordered" evidence="6">
    <location>
        <begin position="805"/>
        <end position="834"/>
    </location>
</feature>
<evidence type="ECO:0000259" key="7">
    <source>
        <dbReference type="Pfam" id="PF17213"/>
    </source>
</evidence>
<dbReference type="Pfam" id="PF17213">
    <property type="entry name" value="Hydin_ADK"/>
    <property type="match status" value="2"/>
</dbReference>
<feature type="compositionally biased region" description="Basic and acidic residues" evidence="6">
    <location>
        <begin position="1170"/>
        <end position="1185"/>
    </location>
</feature>
<evidence type="ECO:0000313" key="10">
    <source>
        <dbReference type="Proteomes" id="UP001228049"/>
    </source>
</evidence>
<dbReference type="InterPro" id="IPR033768">
    <property type="entry name" value="Hydin_ADK"/>
</dbReference>
<feature type="region of interest" description="Disordered" evidence="6">
    <location>
        <begin position="1"/>
        <end position="47"/>
    </location>
</feature>
<proteinExistence type="predicted"/>
<feature type="region of interest" description="Disordered" evidence="6">
    <location>
        <begin position="1872"/>
        <end position="1901"/>
    </location>
</feature>
<dbReference type="InterPro" id="IPR033305">
    <property type="entry name" value="Hydin-like"/>
</dbReference>
<evidence type="ECO:0000256" key="6">
    <source>
        <dbReference type="SAM" id="MobiDB-lite"/>
    </source>
</evidence>
<feature type="compositionally biased region" description="Polar residues" evidence="6">
    <location>
        <begin position="1030"/>
        <end position="1049"/>
    </location>
</feature>
<feature type="compositionally biased region" description="Basic residues" evidence="6">
    <location>
        <begin position="1259"/>
        <end position="1268"/>
    </location>
</feature>
<feature type="region of interest" description="Disordered" evidence="6">
    <location>
        <begin position="1247"/>
        <end position="1268"/>
    </location>
</feature>
<comment type="subcellular location">
    <subcellularLocation>
        <location evidence="1">Cell projection</location>
        <location evidence="1">Cilium</location>
    </subcellularLocation>
    <subcellularLocation>
        <location evidence="2">Cytoplasm</location>
    </subcellularLocation>
</comment>
<accession>A0AAD9F3B9</accession>
<dbReference type="GO" id="GO:0005930">
    <property type="term" value="C:axoneme"/>
    <property type="evidence" value="ECO:0007669"/>
    <property type="project" value="TreeGrafter"/>
</dbReference>
<feature type="compositionally biased region" description="Basic and acidic residues" evidence="6">
    <location>
        <begin position="649"/>
        <end position="672"/>
    </location>
</feature>
<protein>
    <submittedName>
        <fullName evidence="9">Uncharacterized protein</fullName>
    </submittedName>
</protein>
<keyword evidence="4" id="KW-0969">Cilium</keyword>
<feature type="compositionally biased region" description="Basic and acidic residues" evidence="6">
    <location>
        <begin position="1091"/>
        <end position="1128"/>
    </location>
</feature>
<feature type="compositionally biased region" description="Basic and acidic residues" evidence="6">
    <location>
        <begin position="1193"/>
        <end position="1202"/>
    </location>
</feature>
<evidence type="ECO:0000256" key="5">
    <source>
        <dbReference type="ARBA" id="ARBA00023273"/>
    </source>
</evidence>
<feature type="compositionally biased region" description="Acidic residues" evidence="6">
    <location>
        <begin position="951"/>
        <end position="962"/>
    </location>
</feature>
<feature type="domain" description="Hydin adenylate kinase-like" evidence="7">
    <location>
        <begin position="731"/>
        <end position="812"/>
    </location>
</feature>
<feature type="domain" description="HYDIN/VesB/CFA65-like Ig-like" evidence="8">
    <location>
        <begin position="330"/>
        <end position="406"/>
    </location>
</feature>
<evidence type="ECO:0000256" key="3">
    <source>
        <dbReference type="ARBA" id="ARBA00022490"/>
    </source>
</evidence>
<evidence type="ECO:0000256" key="1">
    <source>
        <dbReference type="ARBA" id="ARBA00004138"/>
    </source>
</evidence>
<feature type="compositionally biased region" description="Polar residues" evidence="6">
    <location>
        <begin position="823"/>
        <end position="834"/>
    </location>
</feature>
<keyword evidence="5" id="KW-0966">Cell projection</keyword>
<feature type="compositionally biased region" description="Basic residues" evidence="6">
    <location>
        <begin position="1393"/>
        <end position="1405"/>
    </location>
</feature>
<name>A0AAD9F3B9_DISEL</name>
<dbReference type="Gene3D" id="2.60.40.10">
    <property type="entry name" value="Immunoglobulins"/>
    <property type="match status" value="11"/>
</dbReference>
<evidence type="ECO:0000313" key="9">
    <source>
        <dbReference type="EMBL" id="KAK1887509.1"/>
    </source>
</evidence>
<dbReference type="InterPro" id="IPR027417">
    <property type="entry name" value="P-loop_NTPase"/>
</dbReference>
<dbReference type="Gene3D" id="3.40.50.300">
    <property type="entry name" value="P-loop containing nucleotide triphosphate hydrolases"/>
    <property type="match status" value="1"/>
</dbReference>
<dbReference type="GO" id="GO:0003341">
    <property type="term" value="P:cilium movement"/>
    <property type="evidence" value="ECO:0007669"/>
    <property type="project" value="TreeGrafter"/>
</dbReference>
<dbReference type="InterPro" id="IPR013783">
    <property type="entry name" value="Ig-like_fold"/>
</dbReference>
<dbReference type="EMBL" id="JASDAP010000018">
    <property type="protein sequence ID" value="KAK1887509.1"/>
    <property type="molecule type" value="Genomic_DNA"/>
</dbReference>
<dbReference type="PANTHER" id="PTHR23053:SF0">
    <property type="entry name" value="HYDROCEPHALUS-INDUCING PROTEIN HOMOLOG"/>
    <property type="match status" value="1"/>
</dbReference>
<feature type="compositionally biased region" description="Basic and acidic residues" evidence="6">
    <location>
        <begin position="1014"/>
        <end position="1027"/>
    </location>
</feature>
<gene>
    <name evidence="9" type="ORF">KUDE01_028297</name>
</gene>
<sequence length="2807" mass="312186">DTEMVEKEKEQRNPENPTGERRSSSRTRSRASSVPLSHRPAADEESCKLHPVGVEEVFDILPIYGHLQPGEQQQVVFSFYGHENVSRDVVARCHVEDGPTYEVNLRGEASVISYSLDSTHIDFGLQLFDHEGEAEVTLRNTGRMGFTFNIIYPKREDEEAGQKKALVEEQTENGQEVRPGQPMVTPTEGYVDAGVEQCLRVLYLPGVPEVFEKRLQLQVAFLPPQDLRLTGEGVFPRITLNLPRNLSEECYRDVVQQAGAAVEADRVKEELMTAGGGAPTEANCTPTYEELLHMEIERALVKQNALAVTGSLQERRDSQGSSRKWHKLSQLSLPEYVLDFGYVIFGQVLSHTVNVTNTGAVAVSFHLNEKALAGSGFSTELKRVKNLPCGETQTLAVKFDPQGSNLKTGDTQVVMPIQVTRGPVVQVRLSAVVTVPAITVSTDTLQFDTMQCNMCQMKTIQLFNHESVSCCWTIAEEGTPLKKRKKVSQEHQPPQEVFKAIPSSGMLSPGERVNVQIKFSPADGLAYNRQLAVHVAESSKQVFIRVQGQVGAGLGPCLSLNTEVEAEVTVRNPCSFPIEFYSLEFDTQYLEEEKILHRMQGYDENHMLLLPPRAPGESLTSELLDYYKEYCSQLKDDEPNEDEKEAEMDDTHENEKTLRQNDAHTAESKLEETQTVTVKPAELLVSEMTKEGCSGRLGQLEMTPVSRAIARHMCVDLSPEGLAARNRRGIAIVVYGAPLIGRGSTVAALARHYGGASLSVDAVVTAMLLNGTSPVTLTARRLYDQAAEEYAEKKAEEAAHLLASVPDPQSAPASLDTAENSEDSCSQNDSNAPQETENTHFALCLGGDVTTLCNLLPEQLLVDVLAERFQLSDCHRGIVMDGLESVYTQSAANTLQVVLKALNNRKHIYAVNLSDSYTALQARERAQRETEEALQKEKSDRKEQWLQELDEEEYDALPEEDKEQIVRQHTENRRQQKVRELEHILKEEEEQRQQEEMKRLREEELKKKSKKGAKKDVKETSRKKSLLEGKQSTDALNGNIMSPSNNSKESLVDAREQHHLNEVHQSKEADDLQKQTEETKALNTESPQPADKMDREKSADTAEMKRLKEEKELKKNKKVGERDNKEVPGKMAVPAGKESTLMDVPLMSKETLVDAKEQPQLNEGASKLHQSKEADPSPKKTEEAKQLQAESPKPVDKPKGDTSVEDELQSQFSAYEKIQEQVEHILQHWDRAQSLLLLPLPTEEAPLSSEDTAAEKHTPVGRRNKKAHSKIMSPILSQIAAAAEADKVSPQEIIPHIVLNVTGKDSPSATELLKGSTLPQLVQVLDDLGLGPSGPPIPPPVTFSVVPFPKNREQSMNKLTCSCFTFLEEATHSKGRSKGSTKESAVTKDKKSQKSKRQTSAKTKTKVPVISRTSARDSSPLDCTEQDLHQGNLELKRSQSLTNFRWVVPANSEVVLKIWFYSESPDMFEQTFNFELLGTQRLYQLLCTGICTYPSICKDHTTLFAFSKKVSKMEKGLEKTYAIKPGCFEFGPLLCGKTRDRYKESRYPENTERLVIQNTSGLEAEVQFSFQHDTQAATYLLHPPTMTLKPDQKQDSIICQIKDNPEPVIINISCWGVRPELELESKHLHFNRTLLHRRDSCSVTLHNKTALPVSWKLQGVDELGDEFSVPQDQGVISANSSFLLSLHFRAKKPLHIKKILRLEVSDVEKILGVVQTENIQVTAEAYDVALEIIPADGCLDFGTIKVFEEGKLSLRLKNQGKYETAYNGTLMPHEKPTTVQILCKANTEISMIERPILLCQLIEPNIGNGEEVATLTIKISVKSVFSRCKITPACEINFGPLVYGYKKSESFTIENNGTFETRYSVCRLITDATSPGKQGGPGKKSQSERATGASSKVRRESIQRDLSIPQNRLTMGVFSVSPCNGSLQPGSQQVVTVECVSDQLGSWNQALLIDISDRDPLDHPDGIPYKLLAEVCNPGISLDVASIFEEHHLCNNSSQLSSEQFCNAEGIYVQDENKFVFNKVLVGRTAKARFKLTNNSKVPCALSLAIKYVGAKPSRGADVFDLSATTLSIPEQSHVFAVVTFTPQAMQLYSAVVEATMDVTSRMTPTFKSKVLEFDLMGEGNMPSVCVVRPALRTSRGSPRLRFTRVSAGRRHTRPLVLLNDGNVPAQVQIDMLDKHGVFTLKAAPGNTCSSIYSSQIEGTTKSEHQLVHRATLRLNVREQAEFEVGFCSDNPLIVKAKMSLHVEDNKYSNTTIQISGEAYQEIISLDNISRSSQEIEEDDEGGIMHFGDCHVDSPYQESFTMSNHSSSQAVRFEWPPAGSHICFSPQVGHLHAGCSKEVVVTFCSNQPVTLTSQPMRCKVSQVEFQQPLEQVADWDDRQRTAGFSISPQQTGKNKVKKTDPEPCCSVVEGSQLELELRISAVCDYVKFSCNADTIHFKDTMLYQTRLHQLQIVNHGTVKLEFSWQVIMDQNNNILNHEQRDGTPSPRPGSRSAMLSEASPSSALASVMSLLTGNPKLPPFSVEPGIGAIEPGEMQSFSIRFSPLEVAQFQGRIICSIPNLQDGDEAPCIPVCARSLLPHCHFDLEDSDYISEKRQNPEFRGPLDPNIRVIEFNSVGFSAPSKRCFGVMNPTSKPYSFKWRCEDKGGSPFCCLTPNGTILPGKKVEVCFEYVAEQMEAVESFWTFVIETLSLCVPFLCVGTTKEPLVYLHRPHLDFGELLVGHNVELTVGLVNGEDEIFHFSALQSSLLCEDQQSRLSVQPMTGTVPPKHRVPLSVSFTPCQEGHVSFRLALKVKRKSEPLTLK</sequence>
<feature type="region of interest" description="Disordered" evidence="6">
    <location>
        <begin position="988"/>
        <end position="1205"/>
    </location>
</feature>
<evidence type="ECO:0000259" key="8">
    <source>
        <dbReference type="Pfam" id="PF22544"/>
    </source>
</evidence>
<dbReference type="GO" id="GO:1904158">
    <property type="term" value="P:axonemal central apparatus assembly"/>
    <property type="evidence" value="ECO:0007669"/>
    <property type="project" value="TreeGrafter"/>
</dbReference>
<keyword evidence="3" id="KW-0963">Cytoplasm</keyword>
<feature type="region of interest" description="Disordered" evidence="6">
    <location>
        <begin position="2480"/>
        <end position="2500"/>
    </location>
</feature>
<evidence type="ECO:0000256" key="4">
    <source>
        <dbReference type="ARBA" id="ARBA00023069"/>
    </source>
</evidence>
<reference evidence="9" key="1">
    <citation type="submission" date="2023-04" db="EMBL/GenBank/DDBJ databases">
        <title>Chromosome-level genome of Chaenocephalus aceratus.</title>
        <authorList>
            <person name="Park H."/>
        </authorList>
    </citation>
    <scope>NUCLEOTIDE SEQUENCE</scope>
    <source>
        <strain evidence="9">DE</strain>
        <tissue evidence="9">Muscle</tissue>
    </source>
</reference>
<keyword evidence="10" id="KW-1185">Reference proteome</keyword>
<feature type="non-terminal residue" evidence="9">
    <location>
        <position position="1"/>
    </location>
</feature>
<dbReference type="InterPro" id="IPR053879">
    <property type="entry name" value="HYDIN_VesB_CFA65-like_Ig"/>
</dbReference>
<dbReference type="Proteomes" id="UP001228049">
    <property type="component" value="Unassembled WGS sequence"/>
</dbReference>
<feature type="compositionally biased region" description="Basic and acidic residues" evidence="6">
    <location>
        <begin position="1050"/>
        <end position="1080"/>
    </location>
</feature>
<evidence type="ECO:0000256" key="2">
    <source>
        <dbReference type="ARBA" id="ARBA00004496"/>
    </source>
</evidence>